<organism evidence="1 2">
    <name type="scientific">Penicillium nordicum</name>
    <dbReference type="NCBI Taxonomy" id="229535"/>
    <lineage>
        <taxon>Eukaryota</taxon>
        <taxon>Fungi</taxon>
        <taxon>Dikarya</taxon>
        <taxon>Ascomycota</taxon>
        <taxon>Pezizomycotina</taxon>
        <taxon>Eurotiomycetes</taxon>
        <taxon>Eurotiomycetidae</taxon>
        <taxon>Eurotiales</taxon>
        <taxon>Aspergillaceae</taxon>
        <taxon>Penicillium</taxon>
    </lineage>
</organism>
<sequence>MEVKSFIFQHLRPPENMEILYLCGGEKLHFWHLRPLENMEIPHLYGSIIIMPEESGIHNRISWTPLSANVSFPSSWPNGD</sequence>
<reference evidence="1 2" key="1">
    <citation type="submission" date="2015-08" db="EMBL/GenBank/DDBJ databases">
        <title>Genome sequencing of Penicillium nordicum.</title>
        <authorList>
            <person name="Nguyen H.D."/>
            <person name="Seifert K.A."/>
        </authorList>
    </citation>
    <scope>NUCLEOTIDE SEQUENCE [LARGE SCALE GENOMIC DNA]</scope>
    <source>
        <strain evidence="1 2">DAOMC 185683</strain>
    </source>
</reference>
<dbReference type="EMBL" id="LHQQ01000154">
    <property type="protein sequence ID" value="KOS40709.1"/>
    <property type="molecule type" value="Genomic_DNA"/>
</dbReference>
<evidence type="ECO:0000313" key="2">
    <source>
        <dbReference type="Proteomes" id="UP000037696"/>
    </source>
</evidence>
<dbReference type="Proteomes" id="UP000037696">
    <property type="component" value="Unassembled WGS sequence"/>
</dbReference>
<name>A0A0M9WDG9_9EURO</name>
<comment type="caution">
    <text evidence="1">The sequence shown here is derived from an EMBL/GenBank/DDBJ whole genome shotgun (WGS) entry which is preliminary data.</text>
</comment>
<accession>A0A0M9WDG9</accession>
<gene>
    <name evidence="1" type="ORF">ACN38_g8416</name>
</gene>
<keyword evidence="2" id="KW-1185">Reference proteome</keyword>
<evidence type="ECO:0000313" key="1">
    <source>
        <dbReference type="EMBL" id="KOS40709.1"/>
    </source>
</evidence>
<dbReference type="AlphaFoldDB" id="A0A0M9WDG9"/>
<protein>
    <submittedName>
        <fullName evidence="1">Uncharacterized protein</fullName>
    </submittedName>
</protein>
<proteinExistence type="predicted"/>